<dbReference type="SUPFAM" id="SSF52047">
    <property type="entry name" value="RNI-like"/>
    <property type="match status" value="1"/>
</dbReference>
<keyword evidence="2" id="KW-0472">Membrane</keyword>
<reference evidence="3 4" key="1">
    <citation type="journal article" date="2019" name="Nat. Ecol. Evol.">
        <title>Megaphylogeny resolves global patterns of mushroom evolution.</title>
        <authorList>
            <person name="Varga T."/>
            <person name="Krizsan K."/>
            <person name="Foldi C."/>
            <person name="Dima B."/>
            <person name="Sanchez-Garcia M."/>
            <person name="Sanchez-Ramirez S."/>
            <person name="Szollosi G.J."/>
            <person name="Szarkandi J.G."/>
            <person name="Papp V."/>
            <person name="Albert L."/>
            <person name="Andreopoulos W."/>
            <person name="Angelini C."/>
            <person name="Antonin V."/>
            <person name="Barry K.W."/>
            <person name="Bougher N.L."/>
            <person name="Buchanan P."/>
            <person name="Buyck B."/>
            <person name="Bense V."/>
            <person name="Catcheside P."/>
            <person name="Chovatia M."/>
            <person name="Cooper J."/>
            <person name="Damon W."/>
            <person name="Desjardin D."/>
            <person name="Finy P."/>
            <person name="Geml J."/>
            <person name="Haridas S."/>
            <person name="Hughes K."/>
            <person name="Justo A."/>
            <person name="Karasinski D."/>
            <person name="Kautmanova I."/>
            <person name="Kiss B."/>
            <person name="Kocsube S."/>
            <person name="Kotiranta H."/>
            <person name="LaButti K.M."/>
            <person name="Lechner B.E."/>
            <person name="Liimatainen K."/>
            <person name="Lipzen A."/>
            <person name="Lukacs Z."/>
            <person name="Mihaltcheva S."/>
            <person name="Morgado L.N."/>
            <person name="Niskanen T."/>
            <person name="Noordeloos M.E."/>
            <person name="Ohm R.A."/>
            <person name="Ortiz-Santana B."/>
            <person name="Ovrebo C."/>
            <person name="Racz N."/>
            <person name="Riley R."/>
            <person name="Savchenko A."/>
            <person name="Shiryaev A."/>
            <person name="Soop K."/>
            <person name="Spirin V."/>
            <person name="Szebenyi C."/>
            <person name="Tomsovsky M."/>
            <person name="Tulloss R.E."/>
            <person name="Uehling J."/>
            <person name="Grigoriev I.V."/>
            <person name="Vagvolgyi C."/>
            <person name="Papp T."/>
            <person name="Martin F.M."/>
            <person name="Miettinen O."/>
            <person name="Hibbett D.S."/>
            <person name="Nagy L.G."/>
        </authorList>
    </citation>
    <scope>NUCLEOTIDE SEQUENCE [LARGE SCALE GENOMIC DNA]</scope>
    <source>
        <strain evidence="3 4">CBS 962.96</strain>
    </source>
</reference>
<dbReference type="Proteomes" id="UP000297245">
    <property type="component" value="Unassembled WGS sequence"/>
</dbReference>
<keyword evidence="2" id="KW-1133">Transmembrane helix</keyword>
<name>A0A4S8MSL6_DENBC</name>
<feature type="compositionally biased region" description="Basic residues" evidence="1">
    <location>
        <begin position="56"/>
        <end position="68"/>
    </location>
</feature>
<feature type="region of interest" description="Disordered" evidence="1">
    <location>
        <begin position="338"/>
        <end position="363"/>
    </location>
</feature>
<sequence length="835" mass="92133">MPSSTSRVSNVVSTLNPLRRRPSLAESIRSVASSLSIGSNSSAHSSADKDKEKSKSKSSTKPKQKSSKITRSPSYYRPYSVYSQIMFPAVLREPEVTKKILEAILESPNGKRSISRLARTCKAFQEPALDVLWRELDSLVPILALFPPVLLKKPKKPGLGFSKSPSEGDWDKILQYGMRVRRVKYDDTSKAVSSSIFPIFDETRPVDYILPNLQQLVWKVETSAGLDYCRLFLNTKLENLSLEILGGGHSKTLGTMLADITNRMNLRSLSLVLPTTLPDSFVGLVSAQTGLRKLVLMAPGAVSPAVGRMAASLPELKSLQLDLTHRKLATVEGFFDQVPRTDQSSGQSLSSEESIDRDSGVYSGEEQDFSFTETREKLNGHLKATGPFASIRHLHLTGDASHIHVFLKRFSGPLVQLDLVIEDPPETSDWKELSQLLSEHFGRSLQALTISATGSSRFSDLIRSTSRAEPPTGRLSFEYFGSLPALNRLEIDLPESFQFTENDIRTLASSCPYLEELKLCPLARFPVQAGPPKLSLDALAPLMANCRRLHTLSVAVNARRASPEILAQRAFSSSSLRRLHVGHSWIHDFVHVAILISHLAPHLDSLKWFHEKNRPGFIESNARGWEKVQDTLPHLQSVRLAERETAKSVYIPPPIVPKTEIGVQTLGVKTINQGVLVRPEMTEQSIQAVVEMASQSIEVHPELLSVSIDATPHTVEASVDASISVREQSISAQPEVMSESVNASENVTKSVETTLSASKTNGQKKSIVLSPFQAFLIPTFFGLISLAYRIFIGYPIAIPFRIIHAISHRLPIVGRYVGSSSQDADISMESSQVRK</sequence>
<gene>
    <name evidence="3" type="ORF">K435DRAFT_42476</name>
</gene>
<feature type="compositionally biased region" description="Basic and acidic residues" evidence="1">
    <location>
        <begin position="46"/>
        <end position="55"/>
    </location>
</feature>
<dbReference type="Gene3D" id="3.80.10.10">
    <property type="entry name" value="Ribonuclease Inhibitor"/>
    <property type="match status" value="1"/>
</dbReference>
<evidence type="ECO:0000313" key="3">
    <source>
        <dbReference type="EMBL" id="THV06035.1"/>
    </source>
</evidence>
<feature type="region of interest" description="Disordered" evidence="1">
    <location>
        <begin position="1"/>
        <end position="71"/>
    </location>
</feature>
<keyword evidence="4" id="KW-1185">Reference proteome</keyword>
<evidence type="ECO:0008006" key="5">
    <source>
        <dbReference type="Google" id="ProtNLM"/>
    </source>
</evidence>
<accession>A0A4S8MSL6</accession>
<dbReference type="EMBL" id="ML179045">
    <property type="protein sequence ID" value="THV06035.1"/>
    <property type="molecule type" value="Genomic_DNA"/>
</dbReference>
<dbReference type="AlphaFoldDB" id="A0A4S8MSL6"/>
<evidence type="ECO:0000313" key="4">
    <source>
        <dbReference type="Proteomes" id="UP000297245"/>
    </source>
</evidence>
<evidence type="ECO:0000256" key="1">
    <source>
        <dbReference type="SAM" id="MobiDB-lite"/>
    </source>
</evidence>
<proteinExistence type="predicted"/>
<evidence type="ECO:0000256" key="2">
    <source>
        <dbReference type="SAM" id="Phobius"/>
    </source>
</evidence>
<keyword evidence="2" id="KW-0812">Transmembrane</keyword>
<protein>
    <recommendedName>
        <fullName evidence="5">F-box domain-containing protein</fullName>
    </recommendedName>
</protein>
<dbReference type="OrthoDB" id="268763at2759"/>
<feature type="transmembrane region" description="Helical" evidence="2">
    <location>
        <begin position="772"/>
        <end position="791"/>
    </location>
</feature>
<dbReference type="InterPro" id="IPR032675">
    <property type="entry name" value="LRR_dom_sf"/>
</dbReference>
<feature type="compositionally biased region" description="Low complexity" evidence="1">
    <location>
        <begin position="30"/>
        <end position="45"/>
    </location>
</feature>
<organism evidence="3 4">
    <name type="scientific">Dendrothele bispora (strain CBS 962.96)</name>
    <dbReference type="NCBI Taxonomy" id="1314807"/>
    <lineage>
        <taxon>Eukaryota</taxon>
        <taxon>Fungi</taxon>
        <taxon>Dikarya</taxon>
        <taxon>Basidiomycota</taxon>
        <taxon>Agaricomycotina</taxon>
        <taxon>Agaricomycetes</taxon>
        <taxon>Agaricomycetidae</taxon>
        <taxon>Agaricales</taxon>
        <taxon>Agaricales incertae sedis</taxon>
        <taxon>Dendrothele</taxon>
    </lineage>
</organism>
<feature type="compositionally biased region" description="Low complexity" evidence="1">
    <location>
        <begin position="343"/>
        <end position="352"/>
    </location>
</feature>
<feature type="compositionally biased region" description="Low complexity" evidence="1">
    <location>
        <begin position="1"/>
        <end position="14"/>
    </location>
</feature>